<evidence type="ECO:0000256" key="3">
    <source>
        <dbReference type="SAM" id="MobiDB-lite"/>
    </source>
</evidence>
<dbReference type="Proteomes" id="UP000326565">
    <property type="component" value="Unassembled WGS sequence"/>
</dbReference>
<name>A0A5N5WU43_9EURO</name>
<feature type="region of interest" description="Disordered" evidence="3">
    <location>
        <begin position="1"/>
        <end position="27"/>
    </location>
</feature>
<evidence type="ECO:0000256" key="1">
    <source>
        <dbReference type="ARBA" id="ARBA00004685"/>
    </source>
</evidence>
<organism evidence="5 6">
    <name type="scientific">Aspergillus leporis</name>
    <dbReference type="NCBI Taxonomy" id="41062"/>
    <lineage>
        <taxon>Eukaryota</taxon>
        <taxon>Fungi</taxon>
        <taxon>Dikarya</taxon>
        <taxon>Ascomycota</taxon>
        <taxon>Pezizomycotina</taxon>
        <taxon>Eurotiomycetes</taxon>
        <taxon>Eurotiomycetidae</taxon>
        <taxon>Eurotiales</taxon>
        <taxon>Aspergillaceae</taxon>
        <taxon>Aspergillus</taxon>
        <taxon>Aspergillus subgen. Circumdati</taxon>
    </lineage>
</organism>
<comment type="similarity">
    <text evidence="2">Belongs to the ustYa family.</text>
</comment>
<sequence>MKSTQKGSYQILPTDEETATKTTTARTSSDLEIDIVPRKRTWAALRELRLRPIATLLVPLALLSFSFALGFWVSSHKAQPSTLQVSLEQTSTYSPAFEAISYYDTDFANAFNQKSQYRGPPTVELEKAWNDLWDHPEVSIPKANMAHLNRSGDMLGNYLVSPDAENESYIGGLEVFHQIHCLNYIRQFTWFLMDKYTEETLPTGFNIPLKALRMHTDHCIETLRLVLMCQSDVTPVLVKWGATDPPVPEADFNSHHKCRNFEDIVAWNKKHAVKSWGQSPTHHDHSGHRN</sequence>
<dbReference type="AlphaFoldDB" id="A0A5N5WU43"/>
<keyword evidence="4" id="KW-1133">Transmembrane helix</keyword>
<keyword evidence="4" id="KW-0472">Membrane</keyword>
<comment type="pathway">
    <text evidence="1">Mycotoxin biosynthesis.</text>
</comment>
<dbReference type="GO" id="GO:0043386">
    <property type="term" value="P:mycotoxin biosynthetic process"/>
    <property type="evidence" value="ECO:0007669"/>
    <property type="project" value="InterPro"/>
</dbReference>
<accession>A0A5N5WU43</accession>
<evidence type="ECO:0000256" key="2">
    <source>
        <dbReference type="ARBA" id="ARBA00035112"/>
    </source>
</evidence>
<reference evidence="5 6" key="1">
    <citation type="submission" date="2019-04" db="EMBL/GenBank/DDBJ databases">
        <title>Friends and foes A comparative genomics study of 23 Aspergillus species from section Flavi.</title>
        <authorList>
            <consortium name="DOE Joint Genome Institute"/>
            <person name="Kjaerbolling I."/>
            <person name="Vesth T."/>
            <person name="Frisvad J.C."/>
            <person name="Nybo J.L."/>
            <person name="Theobald S."/>
            <person name="Kildgaard S."/>
            <person name="Isbrandt T."/>
            <person name="Kuo A."/>
            <person name="Sato A."/>
            <person name="Lyhne E.K."/>
            <person name="Kogle M.E."/>
            <person name="Wiebenga A."/>
            <person name="Kun R.S."/>
            <person name="Lubbers R.J."/>
            <person name="Makela M.R."/>
            <person name="Barry K."/>
            <person name="Chovatia M."/>
            <person name="Clum A."/>
            <person name="Daum C."/>
            <person name="Haridas S."/>
            <person name="He G."/>
            <person name="LaButti K."/>
            <person name="Lipzen A."/>
            <person name="Mondo S."/>
            <person name="Riley R."/>
            <person name="Salamov A."/>
            <person name="Simmons B.A."/>
            <person name="Magnuson J.K."/>
            <person name="Henrissat B."/>
            <person name="Mortensen U.H."/>
            <person name="Larsen T.O."/>
            <person name="Devries R.P."/>
            <person name="Grigoriev I.V."/>
            <person name="Machida M."/>
            <person name="Baker S.E."/>
            <person name="Andersen M.R."/>
        </authorList>
    </citation>
    <scope>NUCLEOTIDE SEQUENCE [LARGE SCALE GENOMIC DNA]</scope>
    <source>
        <strain evidence="5 6">CBS 151.66</strain>
    </source>
</reference>
<dbReference type="OrthoDB" id="3687641at2759"/>
<gene>
    <name evidence="5" type="ORF">BDV29DRAFT_158902</name>
</gene>
<evidence type="ECO:0000313" key="6">
    <source>
        <dbReference type="Proteomes" id="UP000326565"/>
    </source>
</evidence>
<dbReference type="Pfam" id="PF11807">
    <property type="entry name" value="UstYa"/>
    <property type="match status" value="1"/>
</dbReference>
<keyword evidence="4" id="KW-0812">Transmembrane</keyword>
<evidence type="ECO:0000313" key="5">
    <source>
        <dbReference type="EMBL" id="KAB8072066.1"/>
    </source>
</evidence>
<dbReference type="PANTHER" id="PTHR33365:SF4">
    <property type="entry name" value="CYCLOCHLOROTINE BIOSYNTHESIS PROTEIN O"/>
    <property type="match status" value="1"/>
</dbReference>
<dbReference type="InterPro" id="IPR021765">
    <property type="entry name" value="UstYa-like"/>
</dbReference>
<proteinExistence type="inferred from homology"/>
<protein>
    <recommendedName>
        <fullName evidence="7">Tat pathway signal sequence</fullName>
    </recommendedName>
</protein>
<dbReference type="EMBL" id="ML732256">
    <property type="protein sequence ID" value="KAB8072066.1"/>
    <property type="molecule type" value="Genomic_DNA"/>
</dbReference>
<evidence type="ECO:0008006" key="7">
    <source>
        <dbReference type="Google" id="ProtNLM"/>
    </source>
</evidence>
<dbReference type="PANTHER" id="PTHR33365">
    <property type="entry name" value="YALI0B05434P"/>
    <property type="match status" value="1"/>
</dbReference>
<evidence type="ECO:0000256" key="4">
    <source>
        <dbReference type="SAM" id="Phobius"/>
    </source>
</evidence>
<feature type="transmembrane region" description="Helical" evidence="4">
    <location>
        <begin position="53"/>
        <end position="73"/>
    </location>
</feature>
<keyword evidence="6" id="KW-1185">Reference proteome</keyword>